<evidence type="ECO:0000256" key="6">
    <source>
        <dbReference type="ARBA" id="ARBA00023242"/>
    </source>
</evidence>
<dbReference type="GO" id="GO:0008270">
    <property type="term" value="F:zinc ion binding"/>
    <property type="evidence" value="ECO:0007669"/>
    <property type="project" value="InterPro"/>
</dbReference>
<keyword evidence="3" id="KW-0805">Transcription regulation</keyword>
<name>A0A9W9X6M6_9EURO</name>
<dbReference type="PRINTS" id="PR00755">
    <property type="entry name" value="AFLATOXINBRP"/>
</dbReference>
<dbReference type="RefSeq" id="XP_056790041.1">
    <property type="nucleotide sequence ID" value="XM_056934847.1"/>
</dbReference>
<organism evidence="8 9">
    <name type="scientific">Penicillium diatomitis</name>
    <dbReference type="NCBI Taxonomy" id="2819901"/>
    <lineage>
        <taxon>Eukaryota</taxon>
        <taxon>Fungi</taxon>
        <taxon>Dikarya</taxon>
        <taxon>Ascomycota</taxon>
        <taxon>Pezizomycotina</taxon>
        <taxon>Eurotiomycetes</taxon>
        <taxon>Eurotiomycetidae</taxon>
        <taxon>Eurotiales</taxon>
        <taxon>Aspergillaceae</taxon>
        <taxon>Penicillium</taxon>
    </lineage>
</organism>
<evidence type="ECO:0000313" key="8">
    <source>
        <dbReference type="EMBL" id="KAJ5485257.1"/>
    </source>
</evidence>
<accession>A0A9W9X6M6</accession>
<comment type="caution">
    <text evidence="8">The sequence shown here is derived from an EMBL/GenBank/DDBJ whole genome shotgun (WGS) entry which is preliminary data.</text>
</comment>
<dbReference type="SMART" id="SM00066">
    <property type="entry name" value="GAL4"/>
    <property type="match status" value="1"/>
</dbReference>
<proteinExistence type="predicted"/>
<keyword evidence="5" id="KW-0804">Transcription</keyword>
<evidence type="ECO:0000256" key="4">
    <source>
        <dbReference type="ARBA" id="ARBA00023125"/>
    </source>
</evidence>
<dbReference type="PANTHER" id="PTHR47660:SF3">
    <property type="entry name" value="FINGER DOMAIN PROTEIN, PUTATIVE (AFU_ORTHOLOGUE AFUA_4G03310)-RELATED"/>
    <property type="match status" value="1"/>
</dbReference>
<evidence type="ECO:0000259" key="7">
    <source>
        <dbReference type="PROSITE" id="PS50048"/>
    </source>
</evidence>
<dbReference type="InterPro" id="IPR001138">
    <property type="entry name" value="Zn2Cys6_DnaBD"/>
</dbReference>
<dbReference type="GO" id="GO:0000981">
    <property type="term" value="F:DNA-binding transcription factor activity, RNA polymerase II-specific"/>
    <property type="evidence" value="ECO:0007669"/>
    <property type="project" value="InterPro"/>
</dbReference>
<dbReference type="PROSITE" id="PS50048">
    <property type="entry name" value="ZN2_CY6_FUNGAL_2"/>
    <property type="match status" value="1"/>
</dbReference>
<evidence type="ECO:0000256" key="1">
    <source>
        <dbReference type="ARBA" id="ARBA00022723"/>
    </source>
</evidence>
<keyword evidence="6" id="KW-0539">Nucleus</keyword>
<dbReference type="GeneID" id="81625096"/>
<evidence type="ECO:0000256" key="5">
    <source>
        <dbReference type="ARBA" id="ARBA00023163"/>
    </source>
</evidence>
<dbReference type="PROSITE" id="PS00463">
    <property type="entry name" value="ZN2_CY6_FUNGAL_1"/>
    <property type="match status" value="1"/>
</dbReference>
<evidence type="ECO:0000256" key="2">
    <source>
        <dbReference type="ARBA" id="ARBA00022833"/>
    </source>
</evidence>
<dbReference type="PANTHER" id="PTHR47660">
    <property type="entry name" value="TRANSCRIPTION FACTOR WITH C2H2 AND ZN(2)-CYS(6) DNA BINDING DOMAIN (EUROFUNG)-RELATED-RELATED"/>
    <property type="match status" value="1"/>
</dbReference>
<dbReference type="SUPFAM" id="SSF57701">
    <property type="entry name" value="Zn2/Cys6 DNA-binding domain"/>
    <property type="match status" value="1"/>
</dbReference>
<dbReference type="Pfam" id="PF00172">
    <property type="entry name" value="Zn_clus"/>
    <property type="match status" value="1"/>
</dbReference>
<keyword evidence="2" id="KW-0862">Zinc</keyword>
<dbReference type="EMBL" id="JAPWDQ010000005">
    <property type="protein sequence ID" value="KAJ5485257.1"/>
    <property type="molecule type" value="Genomic_DNA"/>
</dbReference>
<dbReference type="InterPro" id="IPR036864">
    <property type="entry name" value="Zn2-C6_fun-type_DNA-bd_sf"/>
</dbReference>
<keyword evidence="4" id="KW-0238">DNA-binding</keyword>
<dbReference type="Proteomes" id="UP001148312">
    <property type="component" value="Unassembled WGS sequence"/>
</dbReference>
<dbReference type="GO" id="GO:0003677">
    <property type="term" value="F:DNA binding"/>
    <property type="evidence" value="ECO:0007669"/>
    <property type="project" value="UniProtKB-KW"/>
</dbReference>
<dbReference type="CDD" id="cd00067">
    <property type="entry name" value="GAL4"/>
    <property type="match status" value="1"/>
</dbReference>
<keyword evidence="9" id="KW-1185">Reference proteome</keyword>
<gene>
    <name evidence="8" type="ORF">N7539_005245</name>
</gene>
<keyword evidence="1" id="KW-0479">Metal-binding</keyword>
<reference evidence="8" key="1">
    <citation type="submission" date="2022-12" db="EMBL/GenBank/DDBJ databases">
        <authorList>
            <person name="Petersen C."/>
        </authorList>
    </citation>
    <scope>NUCLEOTIDE SEQUENCE</scope>
    <source>
        <strain evidence="8">IBT 30728</strain>
    </source>
</reference>
<reference evidence="8" key="2">
    <citation type="journal article" date="2023" name="IMA Fungus">
        <title>Comparative genomic study of the Penicillium genus elucidates a diverse pangenome and 15 lateral gene transfer events.</title>
        <authorList>
            <person name="Petersen C."/>
            <person name="Sorensen T."/>
            <person name="Nielsen M.R."/>
            <person name="Sondergaard T.E."/>
            <person name="Sorensen J.L."/>
            <person name="Fitzpatrick D.A."/>
            <person name="Frisvad J.C."/>
            <person name="Nielsen K.L."/>
        </authorList>
    </citation>
    <scope>NUCLEOTIDE SEQUENCE</scope>
    <source>
        <strain evidence="8">IBT 30728</strain>
    </source>
</reference>
<evidence type="ECO:0000256" key="3">
    <source>
        <dbReference type="ARBA" id="ARBA00023015"/>
    </source>
</evidence>
<dbReference type="Gene3D" id="4.10.240.10">
    <property type="entry name" value="Zn(2)-C6 fungal-type DNA-binding domain"/>
    <property type="match status" value="1"/>
</dbReference>
<sequence length="371" mass="42241">MSTRTAKSRSRQKSCTICAEGKRRCNRQTPQCSRCSERGLRCTYLNSPRMKTRPSTVDSASPLSDIRSDMDTDFEISFARVSSHPDMWTDSSTLAASRHFDRSPSLPTMPNFCPAIFFPDIVRPDQWSTEKLLRNINSFPELFARSGATPFLHPQLYGSDMPTAMQDAFAVTAAYFSRTPETEALTVRVLENKSKSLMKQLQKISSLRELLASVQALLIFQIIQLFQGTSRQRNLAEQDMEMLRSWTTRLQIQGEDLVNPNTWQDWIFLESIRRTVIISVLLDSLYWSLKFGHCTQAKILSMLPVTPVSELWECPTSTDWPGSIPTRSQTLLYGDFSMAWKEGRVTGELDEFQKFLLVPCVGANYKDLLAD</sequence>
<dbReference type="AlphaFoldDB" id="A0A9W9X6M6"/>
<protein>
    <recommendedName>
        <fullName evidence="7">Zn(2)-C6 fungal-type domain-containing protein</fullName>
    </recommendedName>
</protein>
<evidence type="ECO:0000313" key="9">
    <source>
        <dbReference type="Proteomes" id="UP001148312"/>
    </source>
</evidence>
<feature type="domain" description="Zn(2)-C6 fungal-type" evidence="7">
    <location>
        <begin position="14"/>
        <end position="44"/>
    </location>
</feature>